<protein>
    <submittedName>
        <fullName evidence="2">Transporter</fullName>
    </submittedName>
</protein>
<dbReference type="Pfam" id="PF13557">
    <property type="entry name" value="Phenol_MetA_deg"/>
    <property type="match status" value="1"/>
</dbReference>
<dbReference type="RefSeq" id="WP_416205043.1">
    <property type="nucleotide sequence ID" value="NZ_JBBKTX010000004.1"/>
</dbReference>
<dbReference type="Proteomes" id="UP001620597">
    <property type="component" value="Unassembled WGS sequence"/>
</dbReference>
<dbReference type="InterPro" id="IPR025737">
    <property type="entry name" value="FApF"/>
</dbReference>
<evidence type="ECO:0000313" key="2">
    <source>
        <dbReference type="EMBL" id="MFK4751628.1"/>
    </source>
</evidence>
<keyword evidence="1" id="KW-0732">Signal</keyword>
<evidence type="ECO:0000313" key="3">
    <source>
        <dbReference type="Proteomes" id="UP001620597"/>
    </source>
</evidence>
<organism evidence="2 3">
    <name type="scientific">Oceanobacter antarcticus</name>
    <dbReference type="NCBI Taxonomy" id="3133425"/>
    <lineage>
        <taxon>Bacteria</taxon>
        <taxon>Pseudomonadati</taxon>
        <taxon>Pseudomonadota</taxon>
        <taxon>Gammaproteobacteria</taxon>
        <taxon>Oceanospirillales</taxon>
        <taxon>Oceanospirillaceae</taxon>
        <taxon>Oceanobacter</taxon>
    </lineage>
</organism>
<comment type="caution">
    <text evidence="2">The sequence shown here is derived from an EMBL/GenBank/DDBJ whole genome shotgun (WGS) entry which is preliminary data.</text>
</comment>
<proteinExistence type="predicted"/>
<feature type="signal peptide" evidence="1">
    <location>
        <begin position="1"/>
        <end position="28"/>
    </location>
</feature>
<evidence type="ECO:0000256" key="1">
    <source>
        <dbReference type="SAM" id="SignalP"/>
    </source>
</evidence>
<name>A0ABW8NF97_9GAMM</name>
<keyword evidence="3" id="KW-1185">Reference proteome</keyword>
<gene>
    <name evidence="2" type="ORF">WG929_04305</name>
</gene>
<sequence>MTKSMLRAAVATSALCVLATSVSNTVSAAQVATDPGDYSPAPAGVDLGLLYLQHASRTSVYADGKKAPIEAELTTDIGLLRWVHFMEIGGMIADPQVILPFGKVDLGKPLNGLPAMSASGVGDPIVGGTLWVMNNPNTHKSVGLTALLSLPLGDYDADQGPVNVGENRYKLITQAAYVTPLTDTMSLDVIAEYTLFGNNDDFLGFTRKQAAQYGYQTHFSYHLSDQTRLALSWFQDFGGETTVADTKQDDALNNTRWQLGVAHFFAPDKQILLQYSQDQHTESGFQEDSRLNLRLLKIF</sequence>
<feature type="chain" id="PRO_5046167065" evidence="1">
    <location>
        <begin position="29"/>
        <end position="299"/>
    </location>
</feature>
<reference evidence="2 3" key="1">
    <citation type="submission" date="2024-03" db="EMBL/GenBank/DDBJ databases">
        <title>High-quality draft genome sequence of Oceanobacter sp. wDCs-4.</title>
        <authorList>
            <person name="Dong C."/>
        </authorList>
    </citation>
    <scope>NUCLEOTIDE SEQUENCE [LARGE SCALE GENOMIC DNA]</scope>
    <source>
        <strain evidence="3">wDCs-4</strain>
    </source>
</reference>
<dbReference type="EMBL" id="JBBKTX010000004">
    <property type="protein sequence ID" value="MFK4751628.1"/>
    <property type="molecule type" value="Genomic_DNA"/>
</dbReference>
<accession>A0ABW8NF97</accession>